<proteinExistence type="predicted"/>
<dbReference type="Proteomes" id="UP001497453">
    <property type="component" value="Chromosome 10"/>
</dbReference>
<accession>A0ABP1CRK9</accession>
<dbReference type="PROSITE" id="PS00028">
    <property type="entry name" value="ZINC_FINGER_C2H2_1"/>
    <property type="match status" value="1"/>
</dbReference>
<keyword evidence="1" id="KW-0479">Metal-binding</keyword>
<gene>
    <name evidence="8" type="ORF">GFSPODELE1_LOCUS2105</name>
</gene>
<keyword evidence="2" id="KW-0677">Repeat</keyword>
<protein>
    <recommendedName>
        <fullName evidence="7">C2H2-type domain-containing protein</fullName>
    </recommendedName>
</protein>
<evidence type="ECO:0000256" key="4">
    <source>
        <dbReference type="ARBA" id="ARBA00022833"/>
    </source>
</evidence>
<feature type="domain" description="C2H2-type" evidence="7">
    <location>
        <begin position="164"/>
        <end position="192"/>
    </location>
</feature>
<feature type="domain" description="C2H2-type" evidence="7">
    <location>
        <begin position="192"/>
        <end position="215"/>
    </location>
</feature>
<dbReference type="PANTHER" id="PTHR24393:SF34">
    <property type="entry name" value="PR_SET DOMAIN 13"/>
    <property type="match status" value="1"/>
</dbReference>
<reference evidence="9" key="1">
    <citation type="submission" date="2024-04" db="EMBL/GenBank/DDBJ databases">
        <authorList>
            <person name="Shaw F."/>
            <person name="Minotto A."/>
        </authorList>
    </citation>
    <scope>NUCLEOTIDE SEQUENCE [LARGE SCALE GENOMIC DNA]</scope>
</reference>
<dbReference type="EMBL" id="OZ037953">
    <property type="protein sequence ID" value="CAL1698325.1"/>
    <property type="molecule type" value="Genomic_DNA"/>
</dbReference>
<evidence type="ECO:0000313" key="9">
    <source>
        <dbReference type="Proteomes" id="UP001497453"/>
    </source>
</evidence>
<dbReference type="SMART" id="SM00355">
    <property type="entry name" value="ZnF_C2H2"/>
    <property type="match status" value="2"/>
</dbReference>
<keyword evidence="5" id="KW-0539">Nucleus</keyword>
<evidence type="ECO:0000259" key="7">
    <source>
        <dbReference type="PROSITE" id="PS50157"/>
    </source>
</evidence>
<evidence type="ECO:0000256" key="3">
    <source>
        <dbReference type="ARBA" id="ARBA00022771"/>
    </source>
</evidence>
<organism evidence="8 9">
    <name type="scientific">Somion occarium</name>
    <dbReference type="NCBI Taxonomy" id="3059160"/>
    <lineage>
        <taxon>Eukaryota</taxon>
        <taxon>Fungi</taxon>
        <taxon>Dikarya</taxon>
        <taxon>Basidiomycota</taxon>
        <taxon>Agaricomycotina</taxon>
        <taxon>Agaricomycetes</taxon>
        <taxon>Polyporales</taxon>
        <taxon>Cerrenaceae</taxon>
        <taxon>Somion</taxon>
    </lineage>
</organism>
<dbReference type="InterPro" id="IPR013087">
    <property type="entry name" value="Znf_C2H2_type"/>
</dbReference>
<evidence type="ECO:0000313" key="8">
    <source>
        <dbReference type="EMBL" id="CAL1698325.1"/>
    </source>
</evidence>
<dbReference type="SUPFAM" id="SSF57667">
    <property type="entry name" value="beta-beta-alpha zinc fingers"/>
    <property type="match status" value="1"/>
</dbReference>
<name>A0ABP1CRK9_9APHY</name>
<dbReference type="InterPro" id="IPR036236">
    <property type="entry name" value="Znf_C2H2_sf"/>
</dbReference>
<evidence type="ECO:0000256" key="5">
    <source>
        <dbReference type="ARBA" id="ARBA00023242"/>
    </source>
</evidence>
<dbReference type="Pfam" id="PF00096">
    <property type="entry name" value="zf-C2H2"/>
    <property type="match status" value="1"/>
</dbReference>
<keyword evidence="4" id="KW-0862">Zinc</keyword>
<evidence type="ECO:0000256" key="1">
    <source>
        <dbReference type="ARBA" id="ARBA00022723"/>
    </source>
</evidence>
<dbReference type="Gene3D" id="3.30.160.60">
    <property type="entry name" value="Classic Zinc Finger"/>
    <property type="match status" value="1"/>
</dbReference>
<dbReference type="PANTHER" id="PTHR24393">
    <property type="entry name" value="ZINC FINGER PROTEIN"/>
    <property type="match status" value="1"/>
</dbReference>
<evidence type="ECO:0000256" key="2">
    <source>
        <dbReference type="ARBA" id="ARBA00022737"/>
    </source>
</evidence>
<dbReference type="PROSITE" id="PS50157">
    <property type="entry name" value="ZINC_FINGER_C2H2_2"/>
    <property type="match status" value="2"/>
</dbReference>
<keyword evidence="9" id="KW-1185">Reference proteome</keyword>
<sequence length="281" mass="32584">MSKLHDCSSHEHDDSLRRLSPICLDNELSSRHMSGKQKYGWIPAAFPSQMAPPSFPSRIPLHFSIEEYDCLRSRIAREKHHFPLCDVNHYPFNSLSAMVQYFYKIASDRLKVAEIEDTSTVHRIRCPMMTIHRSTGKLIECLTTNSRPLDLERHLLLHMAEPPYKCCSCDHRAYQKSNLDQHIRTMHIKKQVECVYCGESFKDKADRSRHYRAVHDIVTHRARRGDAWMYMDKSGGRRTPSDAGQLRKANWGEGKTYHPYSAAYKDFPSIKCQGEAVPYAQ</sequence>
<keyword evidence="3 6" id="KW-0863">Zinc-finger</keyword>
<evidence type="ECO:0000256" key="6">
    <source>
        <dbReference type="PROSITE-ProRule" id="PRU00042"/>
    </source>
</evidence>